<feature type="transmembrane region" description="Helical" evidence="1">
    <location>
        <begin position="86"/>
        <end position="110"/>
    </location>
</feature>
<keyword evidence="1" id="KW-0812">Transmembrane</keyword>
<proteinExistence type="predicted"/>
<feature type="signal peptide" evidence="2">
    <location>
        <begin position="1"/>
        <end position="26"/>
    </location>
</feature>
<feature type="chain" id="PRO_5018166403" description="Transmembrane protein" evidence="2">
    <location>
        <begin position="27"/>
        <end position="135"/>
    </location>
</feature>
<dbReference type="AlphaFoldDB" id="A0A3P6T6E6"/>
<evidence type="ECO:0008006" key="5">
    <source>
        <dbReference type="Google" id="ProtNLM"/>
    </source>
</evidence>
<keyword evidence="1" id="KW-1133">Transmembrane helix</keyword>
<evidence type="ECO:0000256" key="2">
    <source>
        <dbReference type="SAM" id="SignalP"/>
    </source>
</evidence>
<evidence type="ECO:0000313" key="4">
    <source>
        <dbReference type="Proteomes" id="UP000277928"/>
    </source>
</evidence>
<keyword evidence="2" id="KW-0732">Signal</keyword>
<dbReference type="OrthoDB" id="5852685at2759"/>
<organism evidence="3 4">
    <name type="scientific">Litomosoides sigmodontis</name>
    <name type="common">Filarial nematode worm</name>
    <dbReference type="NCBI Taxonomy" id="42156"/>
    <lineage>
        <taxon>Eukaryota</taxon>
        <taxon>Metazoa</taxon>
        <taxon>Ecdysozoa</taxon>
        <taxon>Nematoda</taxon>
        <taxon>Chromadorea</taxon>
        <taxon>Rhabditida</taxon>
        <taxon>Spirurina</taxon>
        <taxon>Spiruromorpha</taxon>
        <taxon>Filarioidea</taxon>
        <taxon>Onchocercidae</taxon>
        <taxon>Litomosoides</taxon>
    </lineage>
</organism>
<evidence type="ECO:0000313" key="3">
    <source>
        <dbReference type="EMBL" id="VDK83622.1"/>
    </source>
</evidence>
<accession>A0A3P6T6E6</accession>
<keyword evidence="4" id="KW-1185">Reference proteome</keyword>
<reference evidence="3 4" key="1">
    <citation type="submission" date="2018-08" db="EMBL/GenBank/DDBJ databases">
        <authorList>
            <person name="Laetsch R D."/>
            <person name="Stevens L."/>
            <person name="Kumar S."/>
            <person name="Blaxter L. M."/>
        </authorList>
    </citation>
    <scope>NUCLEOTIDE SEQUENCE [LARGE SCALE GENOMIC DNA]</scope>
</reference>
<evidence type="ECO:0000256" key="1">
    <source>
        <dbReference type="SAM" id="Phobius"/>
    </source>
</evidence>
<name>A0A3P6T6E6_LITSI</name>
<dbReference type="Proteomes" id="UP000277928">
    <property type="component" value="Unassembled WGS sequence"/>
</dbReference>
<keyword evidence="1" id="KW-0472">Membrane</keyword>
<gene>
    <name evidence="3" type="ORF">NLS_LOCUS6288</name>
</gene>
<sequence>MMRLLHSLLLPVAIFLILIAAQSTTGAEVNGYNIQYNKTELGDVEKGEMLETEGKAGNVVVGNFMADEQKPSTSSPMSPIYERIEFMVLSAGIVLYLALMVSTGTVVIMCCMCAKSRVKEDEDSQKKKVDDKTEE</sequence>
<protein>
    <recommendedName>
        <fullName evidence="5">Transmembrane protein</fullName>
    </recommendedName>
</protein>
<dbReference type="EMBL" id="UYRX01000542">
    <property type="protein sequence ID" value="VDK83622.1"/>
    <property type="molecule type" value="Genomic_DNA"/>
</dbReference>